<dbReference type="InterPro" id="IPR001509">
    <property type="entry name" value="Epimerase_deHydtase"/>
</dbReference>
<dbReference type="UniPathway" id="UPA00128">
    <property type="reaction ID" value="UER00191"/>
</dbReference>
<comment type="function">
    <text evidence="5">Catalyzes the two-step NADP-dependent conversion of GDP-4-dehydro-6-deoxy-D-mannose to GDP-fucose, involving an epimerase and a reductase reaction.</text>
</comment>
<dbReference type="CDD" id="cd05239">
    <property type="entry name" value="GDP_FS_SDR_e"/>
    <property type="match status" value="1"/>
</dbReference>
<dbReference type="RefSeq" id="WP_080887818.1">
    <property type="nucleotide sequence ID" value="NZ_LT828648.1"/>
</dbReference>
<feature type="binding site" evidence="5">
    <location>
        <begin position="17"/>
        <end position="23"/>
    </location>
    <ligand>
        <name>NADP(+)</name>
        <dbReference type="ChEBI" id="CHEBI:58349"/>
    </ligand>
</feature>
<evidence type="ECO:0000256" key="5">
    <source>
        <dbReference type="HAMAP-Rule" id="MF_00956"/>
    </source>
</evidence>
<keyword evidence="2 5" id="KW-0521">NADP</keyword>
<keyword evidence="4 5" id="KW-0413">Isomerase</keyword>
<feature type="site" description="Important for catalytic activity" evidence="5">
    <location>
        <position position="116"/>
    </location>
</feature>
<comment type="catalytic activity">
    <reaction evidence="5">
        <text>GDP-beta-L-fucose + NADP(+) = GDP-4-dehydro-alpha-D-rhamnose + NADPH + H(+)</text>
        <dbReference type="Rhea" id="RHEA:18885"/>
        <dbReference type="ChEBI" id="CHEBI:15378"/>
        <dbReference type="ChEBI" id="CHEBI:57273"/>
        <dbReference type="ChEBI" id="CHEBI:57783"/>
        <dbReference type="ChEBI" id="CHEBI:57964"/>
        <dbReference type="ChEBI" id="CHEBI:58349"/>
        <dbReference type="EC" id="1.1.1.271"/>
    </reaction>
</comment>
<evidence type="ECO:0000256" key="4">
    <source>
        <dbReference type="ARBA" id="ARBA00023235"/>
    </source>
</evidence>
<dbReference type="KEGG" id="nja:NSJP_3458"/>
<feature type="active site" description="Proton donor/acceptor" evidence="5">
    <location>
        <position position="143"/>
    </location>
</feature>
<organism evidence="7 8">
    <name type="scientific">Nitrospira japonica</name>
    <dbReference type="NCBI Taxonomy" id="1325564"/>
    <lineage>
        <taxon>Bacteria</taxon>
        <taxon>Pseudomonadati</taxon>
        <taxon>Nitrospirota</taxon>
        <taxon>Nitrospiria</taxon>
        <taxon>Nitrospirales</taxon>
        <taxon>Nitrospiraceae</taxon>
        <taxon>Nitrospira</taxon>
    </lineage>
</organism>
<feature type="domain" description="NAD-dependent epimerase/dehydratase" evidence="6">
    <location>
        <begin position="13"/>
        <end position="238"/>
    </location>
</feature>
<dbReference type="Proteomes" id="UP000192042">
    <property type="component" value="Chromosome I"/>
</dbReference>
<feature type="binding site" evidence="5">
    <location>
        <position position="216"/>
    </location>
    <ligand>
        <name>substrate</name>
    </ligand>
</feature>
<comment type="similarity">
    <text evidence="1 5">Belongs to the NAD(P)-dependent epimerase/dehydratase family. Fucose synthase subfamily.</text>
</comment>
<evidence type="ECO:0000259" key="6">
    <source>
        <dbReference type="Pfam" id="PF01370"/>
    </source>
</evidence>
<evidence type="ECO:0000256" key="3">
    <source>
        <dbReference type="ARBA" id="ARBA00023002"/>
    </source>
</evidence>
<dbReference type="InterPro" id="IPR036291">
    <property type="entry name" value="NAD(P)-bd_dom_sf"/>
</dbReference>
<evidence type="ECO:0000256" key="1">
    <source>
        <dbReference type="ARBA" id="ARBA00005959"/>
    </source>
</evidence>
<protein>
    <recommendedName>
        <fullName evidence="5">GDP-L-fucose synthase</fullName>
        <ecNumber evidence="5">1.1.1.271</ecNumber>
    </recommendedName>
    <alternativeName>
        <fullName evidence="5">GDP-4-keto-6-deoxy-D-mannose-3,5-epimerase-4-reductase</fullName>
    </alternativeName>
</protein>
<keyword evidence="8" id="KW-1185">Reference proteome</keyword>
<dbReference type="GO" id="GO:0050577">
    <property type="term" value="F:GDP-L-fucose synthase activity"/>
    <property type="evidence" value="ECO:0007669"/>
    <property type="project" value="UniProtKB-UniRule"/>
</dbReference>
<evidence type="ECO:0000313" key="7">
    <source>
        <dbReference type="EMBL" id="SLM49625.1"/>
    </source>
</evidence>
<feature type="binding site" evidence="5">
    <location>
        <begin position="170"/>
        <end position="173"/>
    </location>
    <ligand>
        <name>NADP(+)</name>
        <dbReference type="ChEBI" id="CHEBI:58349"/>
    </ligand>
</feature>
<comment type="caution">
    <text evidence="5">Lacks conserved residue(s) required for the propagation of feature annotation.</text>
</comment>
<name>A0A1W1I9G7_9BACT</name>
<keyword evidence="3 5" id="KW-0560">Oxidoreductase</keyword>
<dbReference type="Gene3D" id="3.90.25.10">
    <property type="entry name" value="UDP-galactose 4-epimerase, domain 1"/>
    <property type="match status" value="1"/>
</dbReference>
<dbReference type="GO" id="GO:0042351">
    <property type="term" value="P:'de novo' GDP-L-fucose biosynthetic process"/>
    <property type="evidence" value="ECO:0007669"/>
    <property type="project" value="UniProtKB-UniRule"/>
</dbReference>
<comment type="pathway">
    <text evidence="5">Nucleotide-sugar biosynthesis; GDP-L-fucose biosynthesis via de novo pathway; GDP-L-fucose from GDP-alpha-D-mannose: step 2/2.</text>
</comment>
<dbReference type="STRING" id="1325564.NSJP_3458"/>
<dbReference type="EC" id="1.1.1.271" evidence="5"/>
<evidence type="ECO:0000313" key="8">
    <source>
        <dbReference type="Proteomes" id="UP000192042"/>
    </source>
</evidence>
<accession>A0A1W1I9G7</accession>
<feature type="binding site" evidence="5">
    <location>
        <position position="194"/>
    </location>
    <ligand>
        <name>substrate</name>
    </ligand>
</feature>
<dbReference type="OrthoDB" id="9811425at2"/>
<dbReference type="HAMAP" id="MF_00956">
    <property type="entry name" value="GDP_fucose_synth"/>
    <property type="match status" value="1"/>
</dbReference>
<dbReference type="SUPFAM" id="SSF51735">
    <property type="entry name" value="NAD(P)-binding Rossmann-fold domains"/>
    <property type="match status" value="1"/>
</dbReference>
<feature type="site" description="Important for catalytic activity" evidence="5">
    <location>
        <position position="114"/>
    </location>
</feature>
<dbReference type="PANTHER" id="PTHR43238">
    <property type="entry name" value="GDP-L-FUCOSE SYNTHASE"/>
    <property type="match status" value="1"/>
</dbReference>
<dbReference type="InterPro" id="IPR028614">
    <property type="entry name" value="GDP_fucose/colitose_synth"/>
</dbReference>
<proteinExistence type="inferred from homology"/>
<feature type="binding site" evidence="5">
    <location>
        <position position="209"/>
    </location>
    <ligand>
        <name>substrate</name>
    </ligand>
</feature>
<keyword evidence="5" id="KW-0511">Multifunctional enzyme</keyword>
<dbReference type="PANTHER" id="PTHR43238:SF1">
    <property type="entry name" value="GDP-L-FUCOSE SYNTHASE"/>
    <property type="match status" value="1"/>
</dbReference>
<dbReference type="AlphaFoldDB" id="A0A1W1I9G7"/>
<dbReference type="EMBL" id="LT828648">
    <property type="protein sequence ID" value="SLM49625.1"/>
    <property type="molecule type" value="Genomic_DNA"/>
</dbReference>
<dbReference type="GO" id="GO:0070401">
    <property type="term" value="F:NADP+ binding"/>
    <property type="evidence" value="ECO:0007669"/>
    <property type="project" value="UniProtKB-UniRule"/>
</dbReference>
<feature type="binding site" evidence="5">
    <location>
        <position position="186"/>
    </location>
    <ligand>
        <name>NADP(+)</name>
        <dbReference type="ChEBI" id="CHEBI:58349"/>
    </ligand>
</feature>
<dbReference type="Gene3D" id="3.40.50.720">
    <property type="entry name" value="NAD(P)-binding Rossmann-like Domain"/>
    <property type="match status" value="1"/>
</dbReference>
<gene>
    <name evidence="5 7" type="primary">fcl</name>
    <name evidence="7" type="ORF">NSJP_3458</name>
</gene>
<dbReference type="GO" id="GO:0016853">
    <property type="term" value="F:isomerase activity"/>
    <property type="evidence" value="ECO:0007669"/>
    <property type="project" value="UniProtKB-KW"/>
</dbReference>
<sequence>MSESSGVWDNKRVVVTGGAGFLGSYVVGRLQERGCSQVIVPRSRQYDLVQMAAVQQLYADARPDVVIHLAARVGGIGANQANPGRFFYDNLMMGTQLIEIGRQRGLKKFVALGTICAYPKFAPIPFKEDDIWSGYPEETNAPYGLAKKMMLVQSQAYRQQYGFNSIVLFPVNLYGPRDNFDLETSHVIPALIRKCAQAKEAGGSSFTLWGDGSPSREFLYVEDAAEGILSAAETYDGDMPVNLGTGEEVTIRNLAELIADEVGFKGRIEWDTTKPNGQPRRCLDVNRAKQLFGFQARHNLRDGLRKTIRWFFDNRHALREVQF</sequence>
<dbReference type="Pfam" id="PF01370">
    <property type="entry name" value="Epimerase"/>
    <property type="match status" value="1"/>
</dbReference>
<reference evidence="7 8" key="1">
    <citation type="submission" date="2017-03" db="EMBL/GenBank/DDBJ databases">
        <authorList>
            <person name="Afonso C.L."/>
            <person name="Miller P.J."/>
            <person name="Scott M.A."/>
            <person name="Spackman E."/>
            <person name="Goraichik I."/>
            <person name="Dimitrov K.M."/>
            <person name="Suarez D.L."/>
            <person name="Swayne D.E."/>
        </authorList>
    </citation>
    <scope>NUCLEOTIDE SEQUENCE [LARGE SCALE GENOMIC DNA]</scope>
    <source>
        <strain evidence="7">Genome sequencing of Nitrospira japonica strain NJ11</strain>
    </source>
</reference>
<evidence type="ECO:0000256" key="2">
    <source>
        <dbReference type="ARBA" id="ARBA00022857"/>
    </source>
</evidence>
<feature type="binding site" evidence="5">
    <location>
        <position position="147"/>
    </location>
    <ligand>
        <name>NADP(+)</name>
        <dbReference type="ChEBI" id="CHEBI:58349"/>
    </ligand>
</feature>